<accession>A0A841MFG3</accession>
<reference evidence="1 2" key="1">
    <citation type="submission" date="2020-08" db="EMBL/GenBank/DDBJ databases">
        <title>Genomic Encyclopedia of Type Strains, Phase IV (KMG-IV): sequencing the most valuable type-strain genomes for metagenomic binning, comparative biology and taxonomic classification.</title>
        <authorList>
            <person name="Goeker M."/>
        </authorList>
    </citation>
    <scope>NUCLEOTIDE SEQUENCE [LARGE SCALE GENOMIC DNA]</scope>
    <source>
        <strain evidence="1 2">DSM 102044</strain>
    </source>
</reference>
<name>A0A841MFG3_9BACT</name>
<dbReference type="Proteomes" id="UP000588604">
    <property type="component" value="Unassembled WGS sequence"/>
</dbReference>
<evidence type="ECO:0000313" key="1">
    <source>
        <dbReference type="EMBL" id="MBB6325523.1"/>
    </source>
</evidence>
<dbReference type="AlphaFoldDB" id="A0A841MFG3"/>
<protein>
    <recommendedName>
        <fullName evidence="3">DUF2971 domain-containing protein</fullName>
    </recommendedName>
</protein>
<sequence length="243" mass="29094">MSKIYKYVSIKSAIAILNSHKIRFSTPSEFKDEDINDVGLNHITFDLSRINSAYIRDWAEVCMENPEWINVFIDSNGKWNKAKIIELYYQRYIEKRYKLRVTCFSNSFNSKMCWEKYADKCKGLIFVFDKNKIFPNYNTLHLGKDNVRYVNSYSKYSLFELDKAEFLNYWIYNKLKSTYGEEQEFRFSFYNENISLASKPFSDIIFNLPSLVGIRFGEFCPKYDKDKILKLLNEYRLEVEIIE</sequence>
<dbReference type="EMBL" id="JACIJO010000001">
    <property type="protein sequence ID" value="MBB6325523.1"/>
    <property type="molecule type" value="Genomic_DNA"/>
</dbReference>
<keyword evidence="2" id="KW-1185">Reference proteome</keyword>
<dbReference type="RefSeq" id="WP_184493831.1">
    <property type="nucleotide sequence ID" value="NZ_JACIJO010000001.1"/>
</dbReference>
<evidence type="ECO:0000313" key="2">
    <source>
        <dbReference type="Proteomes" id="UP000588604"/>
    </source>
</evidence>
<comment type="caution">
    <text evidence="1">The sequence shown here is derived from an EMBL/GenBank/DDBJ whole genome shotgun (WGS) entry which is preliminary data.</text>
</comment>
<gene>
    <name evidence="1" type="ORF">FHS59_001138</name>
</gene>
<organism evidence="1 2">
    <name type="scientific">Algoriphagus iocasae</name>
    <dbReference type="NCBI Taxonomy" id="1836499"/>
    <lineage>
        <taxon>Bacteria</taxon>
        <taxon>Pseudomonadati</taxon>
        <taxon>Bacteroidota</taxon>
        <taxon>Cytophagia</taxon>
        <taxon>Cytophagales</taxon>
        <taxon>Cyclobacteriaceae</taxon>
        <taxon>Algoriphagus</taxon>
    </lineage>
</organism>
<evidence type="ECO:0008006" key="3">
    <source>
        <dbReference type="Google" id="ProtNLM"/>
    </source>
</evidence>
<proteinExistence type="predicted"/>